<name>A0A8S9TZC3_PHYIN</name>
<evidence type="ECO:0000256" key="1">
    <source>
        <dbReference type="ARBA" id="ARBA00023026"/>
    </source>
</evidence>
<proteinExistence type="predicted"/>
<dbReference type="InterPro" id="IPR043504">
    <property type="entry name" value="Peptidase_S1_PA_chymotrypsin"/>
</dbReference>
<keyword evidence="1" id="KW-0843">Virulence</keyword>
<evidence type="ECO:0000313" key="3">
    <source>
        <dbReference type="EMBL" id="KAF4132387.1"/>
    </source>
</evidence>
<comment type="caution">
    <text evidence="3">The sequence shown here is derived from an EMBL/GenBank/DDBJ whole genome shotgun (WGS) entry which is preliminary data.</text>
</comment>
<dbReference type="Gene3D" id="2.40.10.10">
    <property type="entry name" value="Trypsin-like serine proteases"/>
    <property type="match status" value="1"/>
</dbReference>
<dbReference type="Proteomes" id="UP000704712">
    <property type="component" value="Unassembled WGS sequence"/>
</dbReference>
<sequence length="88" mass="9257">MELWDIRECVAPFSMDNSSVCAASKGLCIGGMGGALVKEIGQGDVDDVLIGIVNQEANCDDKGKPTVLSRVSTAVEWIKSECSVTGIH</sequence>
<dbReference type="GO" id="GO:0006508">
    <property type="term" value="P:proteolysis"/>
    <property type="evidence" value="ECO:0007669"/>
    <property type="project" value="InterPro"/>
</dbReference>
<accession>A0A8S9TZC3</accession>
<dbReference type="GO" id="GO:0004252">
    <property type="term" value="F:serine-type endopeptidase activity"/>
    <property type="evidence" value="ECO:0007669"/>
    <property type="project" value="InterPro"/>
</dbReference>
<evidence type="ECO:0000259" key="2">
    <source>
        <dbReference type="Pfam" id="PF00089"/>
    </source>
</evidence>
<dbReference type="Pfam" id="PF00089">
    <property type="entry name" value="Trypsin"/>
    <property type="match status" value="1"/>
</dbReference>
<gene>
    <name evidence="3" type="ORF">GN958_ATG18504</name>
</gene>
<evidence type="ECO:0000313" key="4">
    <source>
        <dbReference type="Proteomes" id="UP000704712"/>
    </source>
</evidence>
<dbReference type="InterPro" id="IPR009003">
    <property type="entry name" value="Peptidase_S1_PA"/>
</dbReference>
<reference evidence="3" key="1">
    <citation type="submission" date="2020-03" db="EMBL/GenBank/DDBJ databases">
        <title>Hybrid Assembly of Korean Phytophthora infestans isolates.</title>
        <authorList>
            <person name="Prokchorchik M."/>
            <person name="Lee Y."/>
            <person name="Seo J."/>
            <person name="Cho J.-H."/>
            <person name="Park Y.-E."/>
            <person name="Jang D.-C."/>
            <person name="Im J.-S."/>
            <person name="Choi J.-G."/>
            <person name="Park H.-J."/>
            <person name="Lee G.-B."/>
            <person name="Lee Y.-G."/>
            <person name="Hong S.-Y."/>
            <person name="Cho K."/>
            <person name="Sohn K.H."/>
        </authorList>
    </citation>
    <scope>NUCLEOTIDE SEQUENCE</scope>
    <source>
        <strain evidence="3">KR_2_A2</strain>
    </source>
</reference>
<protein>
    <submittedName>
        <fullName evidence="3">Trypsin</fullName>
    </submittedName>
</protein>
<feature type="domain" description="Peptidase S1" evidence="2">
    <location>
        <begin position="15"/>
        <end position="78"/>
    </location>
</feature>
<dbReference type="EMBL" id="JAACNO010002552">
    <property type="protein sequence ID" value="KAF4132387.1"/>
    <property type="molecule type" value="Genomic_DNA"/>
</dbReference>
<dbReference type="AlphaFoldDB" id="A0A8S9TZC3"/>
<dbReference type="SUPFAM" id="SSF50494">
    <property type="entry name" value="Trypsin-like serine proteases"/>
    <property type="match status" value="1"/>
</dbReference>
<dbReference type="InterPro" id="IPR001254">
    <property type="entry name" value="Trypsin_dom"/>
</dbReference>
<organism evidence="3 4">
    <name type="scientific">Phytophthora infestans</name>
    <name type="common">Potato late blight agent</name>
    <name type="synonym">Botrytis infestans</name>
    <dbReference type="NCBI Taxonomy" id="4787"/>
    <lineage>
        <taxon>Eukaryota</taxon>
        <taxon>Sar</taxon>
        <taxon>Stramenopiles</taxon>
        <taxon>Oomycota</taxon>
        <taxon>Peronosporomycetes</taxon>
        <taxon>Peronosporales</taxon>
        <taxon>Peronosporaceae</taxon>
        <taxon>Phytophthora</taxon>
    </lineage>
</organism>